<evidence type="ECO:0008006" key="3">
    <source>
        <dbReference type="Google" id="ProtNLM"/>
    </source>
</evidence>
<dbReference type="PANTHER" id="PTHR33198:SF20">
    <property type="entry name" value="RETROTRANSPOSON GAG DOMAIN-CONTAINING PROTEIN"/>
    <property type="match status" value="1"/>
</dbReference>
<sequence>MADIVLPPPAPFLALPGEPPIPWTHWLQSFETFILVVGLTDVCAARKKALLLHCLGAEGQRVLGTLESGTTNNYDTAVELLFAHFAAPQSVLLRRFLFRQRLQLPGESVQQYVANLQGLASTCKFGALQEEMIRDQLIEHTNNAKPSQNDTLAAADSSAVMLLRRQQRSRPCPQTQASRPCDYCGSSSHLRQGYLQVPLHPSSRNLTAFVTHAGVFLYMCMPFGLSSAPSCFQKIMVSVLAGILGVAIYLECLQSC</sequence>
<evidence type="ECO:0000313" key="1">
    <source>
        <dbReference type="EMBL" id="ROL53705.1"/>
    </source>
</evidence>
<dbReference type="OrthoDB" id="10066365at2759"/>
<name>A0A3N0Z5G6_ANAGA</name>
<evidence type="ECO:0000313" key="2">
    <source>
        <dbReference type="Proteomes" id="UP000281406"/>
    </source>
</evidence>
<proteinExistence type="predicted"/>
<accession>A0A3N0Z5G6</accession>
<comment type="caution">
    <text evidence="1">The sequence shown here is derived from an EMBL/GenBank/DDBJ whole genome shotgun (WGS) entry which is preliminary data.</text>
</comment>
<dbReference type="InterPro" id="IPR043502">
    <property type="entry name" value="DNA/RNA_pol_sf"/>
</dbReference>
<dbReference type="EMBL" id="RJVU01007774">
    <property type="protein sequence ID" value="ROL53705.1"/>
    <property type="molecule type" value="Genomic_DNA"/>
</dbReference>
<gene>
    <name evidence="1" type="ORF">DPX16_2426</name>
</gene>
<dbReference type="Proteomes" id="UP000281406">
    <property type="component" value="Unassembled WGS sequence"/>
</dbReference>
<dbReference type="Gene3D" id="3.10.10.10">
    <property type="entry name" value="HIV Type 1 Reverse Transcriptase, subunit A, domain 1"/>
    <property type="match status" value="1"/>
</dbReference>
<protein>
    <recommendedName>
        <fullName evidence="3">Retrotransposon gag domain-containing protein</fullName>
    </recommendedName>
</protein>
<dbReference type="AlphaFoldDB" id="A0A3N0Z5G6"/>
<reference evidence="1 2" key="1">
    <citation type="submission" date="2018-10" db="EMBL/GenBank/DDBJ databases">
        <title>Genome assembly for a Yunnan-Guizhou Plateau 3E fish, Anabarilius grahami (Regan), and its evolutionary and genetic applications.</title>
        <authorList>
            <person name="Jiang W."/>
        </authorList>
    </citation>
    <scope>NUCLEOTIDE SEQUENCE [LARGE SCALE GENOMIC DNA]</scope>
    <source>
        <strain evidence="1">AG-KIZ</strain>
        <tissue evidence="1">Muscle</tissue>
    </source>
</reference>
<organism evidence="1 2">
    <name type="scientific">Anabarilius grahami</name>
    <name type="common">Kanglang fish</name>
    <name type="synonym">Barilius grahami</name>
    <dbReference type="NCBI Taxonomy" id="495550"/>
    <lineage>
        <taxon>Eukaryota</taxon>
        <taxon>Metazoa</taxon>
        <taxon>Chordata</taxon>
        <taxon>Craniata</taxon>
        <taxon>Vertebrata</taxon>
        <taxon>Euteleostomi</taxon>
        <taxon>Actinopterygii</taxon>
        <taxon>Neopterygii</taxon>
        <taxon>Teleostei</taxon>
        <taxon>Ostariophysi</taxon>
        <taxon>Cypriniformes</taxon>
        <taxon>Xenocyprididae</taxon>
        <taxon>Xenocypridinae</taxon>
        <taxon>Xenocypridinae incertae sedis</taxon>
        <taxon>Anabarilius</taxon>
    </lineage>
</organism>
<dbReference type="SUPFAM" id="SSF56672">
    <property type="entry name" value="DNA/RNA polymerases"/>
    <property type="match status" value="1"/>
</dbReference>
<dbReference type="PANTHER" id="PTHR33198">
    <property type="entry name" value="ANK_REP_REGION DOMAIN-CONTAINING PROTEIN-RELATED"/>
    <property type="match status" value="1"/>
</dbReference>
<keyword evidence="2" id="KW-1185">Reference proteome</keyword>